<gene>
    <name evidence="1" type="ORF">V1517DRAFT_323530</name>
</gene>
<proteinExistence type="predicted"/>
<name>A0ACC3TNU8_9ASCO</name>
<dbReference type="EMBL" id="MU970078">
    <property type="protein sequence ID" value="KAK9322350.1"/>
    <property type="molecule type" value="Genomic_DNA"/>
</dbReference>
<sequence length="582" mass="64603">MAKKRKYARDASSRDEALSDLRDASSKAASQASAMSQDELPFSLRRVSGLLVHEQPTNYSLLDDPVGFDKTEALAVSLQRSRRTWLTGCMFEKFWTRPQRGRKLADGQYNARDKMAKLCECKAQIGPHFFELRLFTVKVESSTKDHVSTMAMPATSKDSNTNATTSCSSMSSGTLVAVPGELPAMKSFSIKAPITDAPTTSQKQIGPAPIESLATSSQATEQETGTLAQRHTSSMETQPLASTESEQCSTPGQTTQLDSNTAPPLSQPMQPSPQDPVTIQQSTSKPEPSKCSPKPPPKHPNEELIDRLHALARQDPQFGDLMKSVASGKASADEVRRFQVYIAQSRQADGGPGSQRTASTSVPPLQSSHNPTIHSETPVKPRSDLKKMERELLRDQTLVFEFKENPTDRFLFPKDSVVRLCPNGTVSAVCFLLAAEPSEAPAEAEATSKPDKKERKKKKIIEQAETESQPRPSDPKHYTPLNITFYGIPRKLQDVFIRSVHPKQQVMRYFRETSTKLNRTKDWWVYYKLNASDMEAIDKVVEPIGNNNPNLKKKPWSTNKDTVSNIWFICLEMLTNGIVGQC</sequence>
<keyword evidence="2" id="KW-1185">Reference proteome</keyword>
<reference evidence="2" key="1">
    <citation type="journal article" date="2024" name="Front. Bioeng. Biotechnol.">
        <title>Genome-scale model development and genomic sequencing of the oleaginous clade Lipomyces.</title>
        <authorList>
            <person name="Czajka J.J."/>
            <person name="Han Y."/>
            <person name="Kim J."/>
            <person name="Mondo S.J."/>
            <person name="Hofstad B.A."/>
            <person name="Robles A."/>
            <person name="Haridas S."/>
            <person name="Riley R."/>
            <person name="LaButti K."/>
            <person name="Pangilinan J."/>
            <person name="Andreopoulos W."/>
            <person name="Lipzen A."/>
            <person name="Yan J."/>
            <person name="Wang M."/>
            <person name="Ng V."/>
            <person name="Grigoriev I.V."/>
            <person name="Spatafora J.W."/>
            <person name="Magnuson J.K."/>
            <person name="Baker S.E."/>
            <person name="Pomraning K.R."/>
        </authorList>
    </citation>
    <scope>NUCLEOTIDE SEQUENCE [LARGE SCALE GENOMIC DNA]</scope>
    <source>
        <strain evidence="2">CBS 10300</strain>
    </source>
</reference>
<evidence type="ECO:0000313" key="2">
    <source>
        <dbReference type="Proteomes" id="UP001489719"/>
    </source>
</evidence>
<dbReference type="Proteomes" id="UP001489719">
    <property type="component" value="Unassembled WGS sequence"/>
</dbReference>
<evidence type="ECO:0000313" key="1">
    <source>
        <dbReference type="EMBL" id="KAK9322350.1"/>
    </source>
</evidence>
<protein>
    <submittedName>
        <fullName evidence="1">Uncharacterized protein</fullName>
    </submittedName>
</protein>
<accession>A0ACC3TNU8</accession>
<comment type="caution">
    <text evidence="1">The sequence shown here is derived from an EMBL/GenBank/DDBJ whole genome shotgun (WGS) entry which is preliminary data.</text>
</comment>
<organism evidence="1 2">
    <name type="scientific">Lipomyces orientalis</name>
    <dbReference type="NCBI Taxonomy" id="1233043"/>
    <lineage>
        <taxon>Eukaryota</taxon>
        <taxon>Fungi</taxon>
        <taxon>Dikarya</taxon>
        <taxon>Ascomycota</taxon>
        <taxon>Saccharomycotina</taxon>
        <taxon>Lipomycetes</taxon>
        <taxon>Lipomycetales</taxon>
        <taxon>Lipomycetaceae</taxon>
        <taxon>Lipomyces</taxon>
    </lineage>
</organism>